<evidence type="ECO:0000259" key="3">
    <source>
        <dbReference type="Pfam" id="PF00487"/>
    </source>
</evidence>
<dbReference type="GO" id="GO:0006629">
    <property type="term" value="P:lipid metabolic process"/>
    <property type="evidence" value="ECO:0007669"/>
    <property type="project" value="InterPro"/>
</dbReference>
<proteinExistence type="inferred from homology"/>
<comment type="similarity">
    <text evidence="1">Belongs to the fatty acid desaturase type 1 family.</text>
</comment>
<protein>
    <recommendedName>
        <fullName evidence="3">Fatty acid desaturase domain-containing protein</fullName>
    </recommendedName>
</protein>
<dbReference type="Pfam" id="PF00487">
    <property type="entry name" value="FA_desaturase"/>
    <property type="match status" value="1"/>
</dbReference>
<dbReference type="AlphaFoldDB" id="A0A9R1NJ56"/>
<dbReference type="GO" id="GO:0016491">
    <property type="term" value="F:oxidoreductase activity"/>
    <property type="evidence" value="ECO:0007669"/>
    <property type="project" value="InterPro"/>
</dbReference>
<dbReference type="InterPro" id="IPR005804">
    <property type="entry name" value="FA_desaturase_dom"/>
</dbReference>
<evidence type="ECO:0000313" key="4">
    <source>
        <dbReference type="EMBL" id="VAH25883.1"/>
    </source>
</evidence>
<keyword evidence="2" id="KW-0812">Transmembrane</keyword>
<evidence type="ECO:0000256" key="1">
    <source>
        <dbReference type="ARBA" id="ARBA00009295"/>
    </source>
</evidence>
<evidence type="ECO:0000256" key="2">
    <source>
        <dbReference type="SAM" id="Phobius"/>
    </source>
</evidence>
<feature type="transmembrane region" description="Helical" evidence="2">
    <location>
        <begin position="190"/>
        <end position="209"/>
    </location>
</feature>
<keyword evidence="2" id="KW-1133">Transmembrane helix</keyword>
<dbReference type="InterPro" id="IPR012171">
    <property type="entry name" value="Fatty_acid_desaturase"/>
</dbReference>
<dbReference type="EMBL" id="LT934113">
    <property type="protein sequence ID" value="VAH25883.1"/>
    <property type="molecule type" value="Genomic_DNA"/>
</dbReference>
<accession>A0A9R1NJ56</accession>
<dbReference type="Proteomes" id="UP000324705">
    <property type="component" value="Chromosome 2A"/>
</dbReference>
<name>A0A9R1NJ56_TRITD</name>
<feature type="transmembrane region" description="Helical" evidence="2">
    <location>
        <begin position="29"/>
        <end position="45"/>
    </location>
</feature>
<dbReference type="Gramene" id="TRITD2Av1G019870.1">
    <property type="protein sequence ID" value="TRITD2Av1G019870.1"/>
    <property type="gene ID" value="TRITD2Av1G019870"/>
</dbReference>
<dbReference type="OMA" id="NSVMGHI"/>
<gene>
    <name evidence="4" type="ORF">TRITD_2Av1G019870</name>
</gene>
<keyword evidence="2" id="KW-0472">Membrane</keyword>
<organism evidence="4 5">
    <name type="scientific">Triticum turgidum subsp. durum</name>
    <name type="common">Durum wheat</name>
    <name type="synonym">Triticum durum</name>
    <dbReference type="NCBI Taxonomy" id="4567"/>
    <lineage>
        <taxon>Eukaryota</taxon>
        <taxon>Viridiplantae</taxon>
        <taxon>Streptophyta</taxon>
        <taxon>Embryophyta</taxon>
        <taxon>Tracheophyta</taxon>
        <taxon>Spermatophyta</taxon>
        <taxon>Magnoliopsida</taxon>
        <taxon>Liliopsida</taxon>
        <taxon>Poales</taxon>
        <taxon>Poaceae</taxon>
        <taxon>BOP clade</taxon>
        <taxon>Pooideae</taxon>
        <taxon>Triticodae</taxon>
        <taxon>Triticeae</taxon>
        <taxon>Triticinae</taxon>
        <taxon>Triticum</taxon>
    </lineage>
</organism>
<reference evidence="4 5" key="1">
    <citation type="submission" date="2017-09" db="EMBL/GenBank/DDBJ databases">
        <authorList>
            <consortium name="International Durum Wheat Genome Sequencing Consortium (IDWGSC)"/>
            <person name="Milanesi L."/>
        </authorList>
    </citation>
    <scope>NUCLEOTIDE SEQUENCE [LARGE SCALE GENOMIC DNA]</scope>
    <source>
        <strain evidence="5">cv. Svevo</strain>
    </source>
</reference>
<feature type="transmembrane region" description="Helical" evidence="2">
    <location>
        <begin position="116"/>
        <end position="133"/>
    </location>
</feature>
<feature type="transmembrane region" description="Helical" evidence="2">
    <location>
        <begin position="158"/>
        <end position="178"/>
    </location>
</feature>
<dbReference type="PANTHER" id="PTHR32100">
    <property type="entry name" value="OMEGA-6 FATTY ACID DESATURASE, CHLOROPLASTIC"/>
    <property type="match status" value="1"/>
</dbReference>
<evidence type="ECO:0000313" key="5">
    <source>
        <dbReference type="Proteomes" id="UP000324705"/>
    </source>
</evidence>
<feature type="domain" description="Fatty acid desaturase" evidence="3">
    <location>
        <begin position="24"/>
        <end position="207"/>
    </location>
</feature>
<sequence>MGYVVRDVVVVLALAAAAARLDSWLAWPVYWAAQGTMFWALFVLGHDCGHGSFSNNAKLNSVVGHILHSSILVPYNGWRISHRTHHQNHGHVENDESWHPLPEKLYRSLDSATRKLRFALPFPMLAYPFYLWSRSPGKSGSHFHPSSDLFQPNEKKDILTSTTCWLAMAGLLAGLTVVMGPLQILKLYAVPYWIFVMWLDFVTYLHHLFPQIPHYHLVEATEAAKPVLGKYYREPDKSGPFPFHLFGALARSMKSDHYVSDTGDIIYYQTDPKLAGGAQASD</sequence>
<keyword evidence="5" id="KW-1185">Reference proteome</keyword>